<sequence length="306" mass="33879">ERENSKVRIVLGNPSCDLDSAVCALVQGYLEREILSSTTGKNDGLDFVVLPVMNVSRREFRVKTEVVFFLKRCQVSENLLTFRDEVNLGALHSSGRLELVLVDHHTLTGEDTALADCVIEVLDHRPHDPEWPWTGRRLTLERVGSCATLVARNLLKLEVDILKPTLALLLLGPILIDTANFSKEADRATALDHEMANELGKICCMNELHRTQLFDEILQAKTDVSGLNSDDLLIRDLKVVNGVPISGFPILVKEFLQLDGAEEALKAFCSSRSCDACVLVGMKFKDGNMIRDLAVYSPSSHPLASK</sequence>
<protein>
    <submittedName>
        <fullName evidence="1">Uncharacterized protein</fullName>
    </submittedName>
</protein>
<feature type="non-terminal residue" evidence="1">
    <location>
        <position position="306"/>
    </location>
</feature>
<dbReference type="EMBL" id="CM056744">
    <property type="protein sequence ID" value="KAJ8668423.1"/>
    <property type="molecule type" value="Genomic_DNA"/>
</dbReference>
<proteinExistence type="predicted"/>
<comment type="caution">
    <text evidence="1">The sequence shown here is derived from an EMBL/GenBank/DDBJ whole genome shotgun (WGS) entry which is preliminary data.</text>
</comment>
<keyword evidence="2" id="KW-1185">Reference proteome</keyword>
<reference evidence="1" key="1">
    <citation type="submission" date="2023-04" db="EMBL/GenBank/DDBJ databases">
        <title>A chromosome-level genome assembly of the parasitoid wasp Eretmocerus hayati.</title>
        <authorList>
            <person name="Zhong Y."/>
            <person name="Liu S."/>
            <person name="Liu Y."/>
        </authorList>
    </citation>
    <scope>NUCLEOTIDE SEQUENCE</scope>
    <source>
        <strain evidence="1">ZJU_SS_LIU_2023</strain>
    </source>
</reference>
<name>A0ACC2NBB5_9HYME</name>
<feature type="non-terminal residue" evidence="1">
    <location>
        <position position="1"/>
    </location>
</feature>
<accession>A0ACC2NBB5</accession>
<gene>
    <name evidence="1" type="ORF">QAD02_010086</name>
</gene>
<organism evidence="1 2">
    <name type="scientific">Eretmocerus hayati</name>
    <dbReference type="NCBI Taxonomy" id="131215"/>
    <lineage>
        <taxon>Eukaryota</taxon>
        <taxon>Metazoa</taxon>
        <taxon>Ecdysozoa</taxon>
        <taxon>Arthropoda</taxon>
        <taxon>Hexapoda</taxon>
        <taxon>Insecta</taxon>
        <taxon>Pterygota</taxon>
        <taxon>Neoptera</taxon>
        <taxon>Endopterygota</taxon>
        <taxon>Hymenoptera</taxon>
        <taxon>Apocrita</taxon>
        <taxon>Proctotrupomorpha</taxon>
        <taxon>Chalcidoidea</taxon>
        <taxon>Aphelinidae</taxon>
        <taxon>Aphelininae</taxon>
        <taxon>Eretmocerus</taxon>
    </lineage>
</organism>
<dbReference type="Proteomes" id="UP001239111">
    <property type="component" value="Chromosome 4"/>
</dbReference>
<evidence type="ECO:0000313" key="1">
    <source>
        <dbReference type="EMBL" id="KAJ8668423.1"/>
    </source>
</evidence>
<evidence type="ECO:0000313" key="2">
    <source>
        <dbReference type="Proteomes" id="UP001239111"/>
    </source>
</evidence>